<dbReference type="Proteomes" id="UP000294933">
    <property type="component" value="Unassembled WGS sequence"/>
</dbReference>
<sequence>MSGHKRRLSLLPTRSNSTSLRPRRRNNSISLDGVHCDIILLILGYLHWPHDYCSLTLVCRTLHNHVMPELYKTITITPNTRNTLALLSKLDADNTICASVQSLIFDNVARSIRPSIPLPEEFDQARKKDLADSQLAQYEDHSCDPHRLRLRLHHVLPKLQNLHTVCLKRWNHILQGPLTAAECYNYWQSGPDKSTSLLRKLHITRPYPGPPPVMHGDREPCPLDIISLLLLRCEHIRKLYIVGTFPNMRFSKTPFAFDSLEVLVIGERTACANVWNGILRECKSLKVLGLLNVHFRFDKLFAGCHFPCLESIEWFGYAFSSANPRKPSRAFADFIEKHSETLKVVSLAPRTSQPRGFPFDGGFRIFNPDNELLPNLETLRLQNWTAFAADHDQWPHSESSQSRALVEEICRFVACRPKITDLTITDLPWDVAEWLTGEVLADRAMRRVLVGESLRASQAEHVPGDSARNPWVKRWQMPGAMLRREQEEWALTRKQQYLRDAWLSYELNFQGLALEECGYRPWLMTSKCPRSWVDYLRR</sequence>
<name>A0A4Y7QHV8_9AGAM</name>
<dbReference type="VEuPathDB" id="FungiDB:BD410DRAFT_408391"/>
<reference evidence="2 3" key="1">
    <citation type="submission" date="2018-06" db="EMBL/GenBank/DDBJ databases">
        <title>A transcriptomic atlas of mushroom development highlights an independent origin of complex multicellularity.</title>
        <authorList>
            <consortium name="DOE Joint Genome Institute"/>
            <person name="Krizsan K."/>
            <person name="Almasi E."/>
            <person name="Merenyi Z."/>
            <person name="Sahu N."/>
            <person name="Viragh M."/>
            <person name="Koszo T."/>
            <person name="Mondo S."/>
            <person name="Kiss B."/>
            <person name="Balint B."/>
            <person name="Kues U."/>
            <person name="Barry K."/>
            <person name="Hegedus J.C."/>
            <person name="Henrissat B."/>
            <person name="Johnson J."/>
            <person name="Lipzen A."/>
            <person name="Ohm R."/>
            <person name="Nagy I."/>
            <person name="Pangilinan J."/>
            <person name="Yan J."/>
            <person name="Xiong Y."/>
            <person name="Grigoriev I.V."/>
            <person name="Hibbett D.S."/>
            <person name="Nagy L.G."/>
        </authorList>
    </citation>
    <scope>NUCLEOTIDE SEQUENCE [LARGE SCALE GENOMIC DNA]</scope>
    <source>
        <strain evidence="2 3">SZMC22713</strain>
    </source>
</reference>
<feature type="region of interest" description="Disordered" evidence="1">
    <location>
        <begin position="1"/>
        <end position="24"/>
    </location>
</feature>
<dbReference type="AlphaFoldDB" id="A0A4Y7QHV8"/>
<organism evidence="2 3">
    <name type="scientific">Rickenella mellea</name>
    <dbReference type="NCBI Taxonomy" id="50990"/>
    <lineage>
        <taxon>Eukaryota</taxon>
        <taxon>Fungi</taxon>
        <taxon>Dikarya</taxon>
        <taxon>Basidiomycota</taxon>
        <taxon>Agaricomycotina</taxon>
        <taxon>Agaricomycetes</taxon>
        <taxon>Hymenochaetales</taxon>
        <taxon>Rickenellaceae</taxon>
        <taxon>Rickenella</taxon>
    </lineage>
</organism>
<protein>
    <submittedName>
        <fullName evidence="2">Uncharacterized protein</fullName>
    </submittedName>
</protein>
<gene>
    <name evidence="2" type="ORF">BD410DRAFT_408391</name>
</gene>
<dbReference type="CDD" id="cd09917">
    <property type="entry name" value="F-box_SF"/>
    <property type="match status" value="1"/>
</dbReference>
<keyword evidence="3" id="KW-1185">Reference proteome</keyword>
<dbReference type="EMBL" id="ML170159">
    <property type="protein sequence ID" value="TDL27227.1"/>
    <property type="molecule type" value="Genomic_DNA"/>
</dbReference>
<proteinExistence type="predicted"/>
<evidence type="ECO:0000313" key="3">
    <source>
        <dbReference type="Proteomes" id="UP000294933"/>
    </source>
</evidence>
<accession>A0A4Y7QHV8</accession>
<evidence type="ECO:0000256" key="1">
    <source>
        <dbReference type="SAM" id="MobiDB-lite"/>
    </source>
</evidence>
<evidence type="ECO:0000313" key="2">
    <source>
        <dbReference type="EMBL" id="TDL27227.1"/>
    </source>
</evidence>
<dbReference type="OrthoDB" id="5297217at2759"/>